<dbReference type="Proteomes" id="UP001157006">
    <property type="component" value="Chromosome 3"/>
</dbReference>
<evidence type="ECO:0000313" key="1">
    <source>
        <dbReference type="EMBL" id="CAI8606366.1"/>
    </source>
</evidence>
<dbReference type="EMBL" id="OX451738">
    <property type="protein sequence ID" value="CAI8606366.1"/>
    <property type="molecule type" value="Genomic_DNA"/>
</dbReference>
<sequence>MIWPGRPNHDIEGWDLFSKNPVSRHKGILFDLVPSKKTNARTRLSRSSIPCLFASHRLHKRDDLPFILKGLHLAFSRAQSELLLFSSVGARDFLKRVQGSDVKVTLGKELTRETGGHSIKGLDPALASVSTTGLHSTLSFRSSVLGPGIRKDGKETTTPDRCPRDAILTNAYCPTTSFRSKRSSPISSFTSAEYERKTRSKQELQQLECQGQEEAREVSFGKQAPQLIRLSERAGTYYLQEETGQQTSGHLFVTHIYSLLVKSAKRAFTGEIATSSTPLLLPVLNQVQVTKKKQLIQEAT</sequence>
<protein>
    <submittedName>
        <fullName evidence="1">Uncharacterized protein</fullName>
    </submittedName>
</protein>
<proteinExistence type="predicted"/>
<name>A0AAV1A8Z7_VICFA</name>
<evidence type="ECO:0000313" key="2">
    <source>
        <dbReference type="Proteomes" id="UP001157006"/>
    </source>
</evidence>
<gene>
    <name evidence="1" type="ORF">VFH_III226920</name>
</gene>
<organism evidence="1 2">
    <name type="scientific">Vicia faba</name>
    <name type="common">Broad bean</name>
    <name type="synonym">Faba vulgaris</name>
    <dbReference type="NCBI Taxonomy" id="3906"/>
    <lineage>
        <taxon>Eukaryota</taxon>
        <taxon>Viridiplantae</taxon>
        <taxon>Streptophyta</taxon>
        <taxon>Embryophyta</taxon>
        <taxon>Tracheophyta</taxon>
        <taxon>Spermatophyta</taxon>
        <taxon>Magnoliopsida</taxon>
        <taxon>eudicotyledons</taxon>
        <taxon>Gunneridae</taxon>
        <taxon>Pentapetalae</taxon>
        <taxon>rosids</taxon>
        <taxon>fabids</taxon>
        <taxon>Fabales</taxon>
        <taxon>Fabaceae</taxon>
        <taxon>Papilionoideae</taxon>
        <taxon>50 kb inversion clade</taxon>
        <taxon>NPAAA clade</taxon>
        <taxon>Hologalegina</taxon>
        <taxon>IRL clade</taxon>
        <taxon>Fabeae</taxon>
        <taxon>Vicia</taxon>
    </lineage>
</organism>
<accession>A0AAV1A8Z7</accession>
<reference evidence="1 2" key="1">
    <citation type="submission" date="2023-01" db="EMBL/GenBank/DDBJ databases">
        <authorList>
            <person name="Kreplak J."/>
        </authorList>
    </citation>
    <scope>NUCLEOTIDE SEQUENCE [LARGE SCALE GENOMIC DNA]</scope>
</reference>
<keyword evidence="2" id="KW-1185">Reference proteome</keyword>
<dbReference type="AlphaFoldDB" id="A0AAV1A8Z7"/>